<comment type="similarity">
    <text evidence="1 3">Belongs to the TPP enzyme family.</text>
</comment>
<dbReference type="GO" id="GO:0005948">
    <property type="term" value="C:acetolactate synthase complex"/>
    <property type="evidence" value="ECO:0007669"/>
    <property type="project" value="TreeGrafter"/>
</dbReference>
<dbReference type="Gene3D" id="3.40.50.1220">
    <property type="entry name" value="TPP-binding domain"/>
    <property type="match status" value="1"/>
</dbReference>
<evidence type="ECO:0000256" key="3">
    <source>
        <dbReference type="RuleBase" id="RU362132"/>
    </source>
</evidence>
<proteinExistence type="inferred from homology"/>
<dbReference type="VEuPathDB" id="FungiDB:BO82DRAFT_382113"/>
<keyword evidence="9" id="KW-1185">Reference proteome</keyword>
<evidence type="ECO:0000313" key="9">
    <source>
        <dbReference type="Proteomes" id="UP000248340"/>
    </source>
</evidence>
<dbReference type="Pfam" id="PF02775">
    <property type="entry name" value="TPP_enzyme_C"/>
    <property type="match status" value="1"/>
</dbReference>
<evidence type="ECO:0000256" key="2">
    <source>
        <dbReference type="ARBA" id="ARBA00023052"/>
    </source>
</evidence>
<feature type="domain" description="Thiamine pyrophosphate enzyme N-terminal TPP-binding" evidence="7">
    <location>
        <begin position="10"/>
        <end position="124"/>
    </location>
</feature>
<dbReference type="STRING" id="1448315.A0A319CD56"/>
<dbReference type="InterPro" id="IPR029061">
    <property type="entry name" value="THDP-binding"/>
</dbReference>
<dbReference type="AlphaFoldDB" id="A0A319CD56"/>
<dbReference type="RefSeq" id="XP_025493785.1">
    <property type="nucleotide sequence ID" value="XM_025637903.1"/>
</dbReference>
<dbReference type="InterPro" id="IPR045229">
    <property type="entry name" value="TPP_enz"/>
</dbReference>
<dbReference type="GO" id="GO:0000287">
    <property type="term" value="F:magnesium ion binding"/>
    <property type="evidence" value="ECO:0007669"/>
    <property type="project" value="InterPro"/>
</dbReference>
<dbReference type="InterPro" id="IPR012001">
    <property type="entry name" value="Thiamin_PyroP_enz_TPP-bd_dom"/>
</dbReference>
<dbReference type="PANTHER" id="PTHR18968:SF13">
    <property type="entry name" value="ACETOLACTATE SYNTHASE CATALYTIC SUBUNIT, MITOCHONDRIAL"/>
    <property type="match status" value="1"/>
</dbReference>
<dbReference type="CDD" id="cd07035">
    <property type="entry name" value="TPP_PYR_POX_like"/>
    <property type="match status" value="1"/>
</dbReference>
<dbReference type="InterPro" id="IPR012000">
    <property type="entry name" value="Thiamin_PyroP_enz_cen_dom"/>
</dbReference>
<dbReference type="GO" id="GO:0030976">
    <property type="term" value="F:thiamine pyrophosphate binding"/>
    <property type="evidence" value="ECO:0007669"/>
    <property type="project" value="InterPro"/>
</dbReference>
<organism evidence="8 9">
    <name type="scientific">Aspergillus uvarum CBS 121591</name>
    <dbReference type="NCBI Taxonomy" id="1448315"/>
    <lineage>
        <taxon>Eukaryota</taxon>
        <taxon>Fungi</taxon>
        <taxon>Dikarya</taxon>
        <taxon>Ascomycota</taxon>
        <taxon>Pezizomycotina</taxon>
        <taxon>Eurotiomycetes</taxon>
        <taxon>Eurotiomycetidae</taxon>
        <taxon>Eurotiales</taxon>
        <taxon>Aspergillaceae</taxon>
        <taxon>Aspergillus</taxon>
        <taxon>Aspergillus subgen. Circumdati</taxon>
    </lineage>
</organism>
<feature type="domain" description="Thiamine pyrophosphate enzyme central" evidence="5">
    <location>
        <begin position="203"/>
        <end position="337"/>
    </location>
</feature>
<keyword evidence="2 3" id="KW-0786">Thiamine pyrophosphate</keyword>
<dbReference type="GeneID" id="37140645"/>
<dbReference type="InterPro" id="IPR011766">
    <property type="entry name" value="TPP_enzyme_TPP-bd"/>
</dbReference>
<dbReference type="OrthoDB" id="16262at2759"/>
<dbReference type="GO" id="GO:0005739">
    <property type="term" value="C:mitochondrion"/>
    <property type="evidence" value="ECO:0007669"/>
    <property type="project" value="TreeGrafter"/>
</dbReference>
<sequence>MTRNEETQLTGGEYICEELARRGVEHAFGIAGGAALDIFDPLHSHPPFTFILAHHEQDAGHMAEGYARASGKPGVVMVTSGPGTSNLATPLLDALLDGVPLIAICGQVPTGVQGTDAFQEIDSLGLAKTCTKWCGMPHGPEELPEYIARAFEEATSGRPGPVLLAIPKDVSGAQFCPEQVQDGDRTDDKCSSSVPEQPEEGNLDEVANLINKASKPVIIAGHGLLGSQRGPELLNQLMDRIAIPVTTTFLGLGAFDELQPLALGMLGTYGTVPADLAVQNADLVLVLGARLDERAVGNADGFAPAARDAATKGTGGIVHFDISSEQIGKVVGPTVSVKVTPVEAEVRGKWLATVRDWKQRFPLEYQPLTPGEKQGLLPQEVIMQLEACTRHRKEEILLTTGVGQHQMWTARYFRSRVPKAVIGSGGLGTMGFGLPAAVGVKLARPKCTVIDGILTAVQHGVDVKVLLLRNEEQGMVQELQRGMFEGRITQVDQRNPDFVRLAESMGARAKRCEHCEELEDGIDWLLGGKGVALLEVVVQGRLPMVPKVAVGKALHGILDGLEEKEK</sequence>
<dbReference type="GO" id="GO:0050660">
    <property type="term" value="F:flavin adenine dinucleotide binding"/>
    <property type="evidence" value="ECO:0007669"/>
    <property type="project" value="TreeGrafter"/>
</dbReference>
<dbReference type="Gene3D" id="3.40.50.970">
    <property type="match status" value="2"/>
</dbReference>
<dbReference type="Proteomes" id="UP000248340">
    <property type="component" value="Unassembled WGS sequence"/>
</dbReference>
<feature type="domain" description="Thiamine pyrophosphate enzyme TPP-binding" evidence="6">
    <location>
        <begin position="401"/>
        <end position="536"/>
    </location>
</feature>
<dbReference type="SUPFAM" id="SSF52467">
    <property type="entry name" value="DHS-like NAD/FAD-binding domain"/>
    <property type="match status" value="1"/>
</dbReference>
<accession>A0A319CD56</accession>
<evidence type="ECO:0000259" key="7">
    <source>
        <dbReference type="Pfam" id="PF02776"/>
    </source>
</evidence>
<dbReference type="PANTHER" id="PTHR18968">
    <property type="entry name" value="THIAMINE PYROPHOSPHATE ENZYMES"/>
    <property type="match status" value="1"/>
</dbReference>
<protein>
    <submittedName>
        <fullName evidence="8">Acetolactate synthase</fullName>
    </submittedName>
</protein>
<dbReference type="Pfam" id="PF02776">
    <property type="entry name" value="TPP_enzyme_N"/>
    <property type="match status" value="1"/>
</dbReference>
<feature type="region of interest" description="Disordered" evidence="4">
    <location>
        <begin position="179"/>
        <end position="200"/>
    </location>
</feature>
<name>A0A319CD56_9EURO</name>
<dbReference type="FunFam" id="3.40.50.970:FF:000007">
    <property type="entry name" value="Acetolactate synthase"/>
    <property type="match status" value="1"/>
</dbReference>
<dbReference type="GO" id="GO:0009099">
    <property type="term" value="P:L-valine biosynthetic process"/>
    <property type="evidence" value="ECO:0007669"/>
    <property type="project" value="TreeGrafter"/>
</dbReference>
<evidence type="ECO:0000256" key="4">
    <source>
        <dbReference type="SAM" id="MobiDB-lite"/>
    </source>
</evidence>
<gene>
    <name evidence="8" type="ORF">BO82DRAFT_382113</name>
</gene>
<dbReference type="InterPro" id="IPR029035">
    <property type="entry name" value="DHS-like_NAD/FAD-binding_dom"/>
</dbReference>
<evidence type="ECO:0000259" key="6">
    <source>
        <dbReference type="Pfam" id="PF02775"/>
    </source>
</evidence>
<dbReference type="SUPFAM" id="SSF52518">
    <property type="entry name" value="Thiamin diphosphate-binding fold (THDP-binding)"/>
    <property type="match status" value="2"/>
</dbReference>
<evidence type="ECO:0000256" key="1">
    <source>
        <dbReference type="ARBA" id="ARBA00007812"/>
    </source>
</evidence>
<dbReference type="EMBL" id="KZ821688">
    <property type="protein sequence ID" value="PYH83585.1"/>
    <property type="molecule type" value="Genomic_DNA"/>
</dbReference>
<evidence type="ECO:0000259" key="5">
    <source>
        <dbReference type="Pfam" id="PF00205"/>
    </source>
</evidence>
<evidence type="ECO:0000313" key="8">
    <source>
        <dbReference type="EMBL" id="PYH83585.1"/>
    </source>
</evidence>
<reference evidence="8 9" key="1">
    <citation type="submission" date="2016-12" db="EMBL/GenBank/DDBJ databases">
        <title>The genomes of Aspergillus section Nigri reveals drivers in fungal speciation.</title>
        <authorList>
            <consortium name="DOE Joint Genome Institute"/>
            <person name="Vesth T.C."/>
            <person name="Nybo J."/>
            <person name="Theobald S."/>
            <person name="Brandl J."/>
            <person name="Frisvad J.C."/>
            <person name="Nielsen K.F."/>
            <person name="Lyhne E.K."/>
            <person name="Kogle M.E."/>
            <person name="Kuo A."/>
            <person name="Riley R."/>
            <person name="Clum A."/>
            <person name="Nolan M."/>
            <person name="Lipzen A."/>
            <person name="Salamov A."/>
            <person name="Henrissat B."/>
            <person name="Wiebenga A."/>
            <person name="De Vries R.P."/>
            <person name="Grigoriev I.V."/>
            <person name="Mortensen U.H."/>
            <person name="Andersen M.R."/>
            <person name="Baker S.E."/>
        </authorList>
    </citation>
    <scope>NUCLEOTIDE SEQUENCE [LARGE SCALE GENOMIC DNA]</scope>
    <source>
        <strain evidence="8 9">CBS 121591</strain>
    </source>
</reference>
<dbReference type="GO" id="GO:0009097">
    <property type="term" value="P:isoleucine biosynthetic process"/>
    <property type="evidence" value="ECO:0007669"/>
    <property type="project" value="TreeGrafter"/>
</dbReference>
<dbReference type="GO" id="GO:0003984">
    <property type="term" value="F:acetolactate synthase activity"/>
    <property type="evidence" value="ECO:0007669"/>
    <property type="project" value="TreeGrafter"/>
</dbReference>
<dbReference type="Pfam" id="PF00205">
    <property type="entry name" value="TPP_enzyme_M"/>
    <property type="match status" value="1"/>
</dbReference>